<name>A0A165AFX3_XYLHT</name>
<evidence type="ECO:0000256" key="1">
    <source>
        <dbReference type="ARBA" id="ARBA00006499"/>
    </source>
</evidence>
<dbReference type="Pfam" id="PF02230">
    <property type="entry name" value="Abhydrolase_2"/>
    <property type="match status" value="1"/>
</dbReference>
<accession>A0A165AFX3</accession>
<dbReference type="GeneID" id="28898381"/>
<gene>
    <name evidence="4" type="ORF">L228DRAFT_250094</name>
</gene>
<dbReference type="GO" id="GO:0052689">
    <property type="term" value="F:carboxylic ester hydrolase activity"/>
    <property type="evidence" value="ECO:0007669"/>
    <property type="project" value="TreeGrafter"/>
</dbReference>
<dbReference type="GO" id="GO:0008474">
    <property type="term" value="F:palmitoyl-(protein) hydrolase activity"/>
    <property type="evidence" value="ECO:0007669"/>
    <property type="project" value="TreeGrafter"/>
</dbReference>
<evidence type="ECO:0000313" key="5">
    <source>
        <dbReference type="Proteomes" id="UP000076632"/>
    </source>
</evidence>
<comment type="similarity">
    <text evidence="1">Belongs to the AB hydrolase superfamily. AB hydrolase 2 family.</text>
</comment>
<dbReference type="PANTHER" id="PTHR10655">
    <property type="entry name" value="LYSOPHOSPHOLIPASE-RELATED"/>
    <property type="match status" value="1"/>
</dbReference>
<dbReference type="InterPro" id="IPR003140">
    <property type="entry name" value="PLipase/COase/thioEstase"/>
</dbReference>
<proteinExistence type="inferred from homology"/>
<feature type="region of interest" description="Disordered" evidence="2">
    <location>
        <begin position="1"/>
        <end position="24"/>
    </location>
</feature>
<keyword evidence="5" id="KW-1185">Reference proteome</keyword>
<sequence>MPGRLPSVSDFPSSVTASVTPPPASHPPTNILLLLHGLGDTNASFTALGRNLNLPETACVSLQAPMPLPFELGGFHWGDDILFDESSMRMEFDTGFTRSTRLIADEVIRRVLIDKCGYRPREIVIFGFGQGGMAALAATRSLLPSPSSSTSSSSVSDNELKELGGIISIGGPLPASTTTSISSSPAAAVKSRTPVLLCGGSSQTLVTASALSRTKDAFEFVEYTRWRKVGDSMPGNREEMLPIMQFFARRLRSRRGVPPGSVELG</sequence>
<dbReference type="PANTHER" id="PTHR10655:SF67">
    <property type="entry name" value="PHOSPHOLIPASE_CARBOXYLESTERASE SUPERFAMILY (AFU_ORTHOLOGUE AFUA_5G09340)"/>
    <property type="match status" value="1"/>
</dbReference>
<dbReference type="GO" id="GO:0005737">
    <property type="term" value="C:cytoplasm"/>
    <property type="evidence" value="ECO:0007669"/>
    <property type="project" value="TreeGrafter"/>
</dbReference>
<dbReference type="Proteomes" id="UP000076632">
    <property type="component" value="Unassembled WGS sequence"/>
</dbReference>
<protein>
    <submittedName>
        <fullName evidence="4">Alpha/beta-hydrolase</fullName>
    </submittedName>
</protein>
<dbReference type="EMBL" id="KV407463">
    <property type="protein sequence ID" value="KZF20410.1"/>
    <property type="molecule type" value="Genomic_DNA"/>
</dbReference>
<dbReference type="RefSeq" id="XP_018185965.1">
    <property type="nucleotide sequence ID" value="XM_018333244.1"/>
</dbReference>
<evidence type="ECO:0000256" key="2">
    <source>
        <dbReference type="SAM" id="MobiDB-lite"/>
    </source>
</evidence>
<organism evidence="4 5">
    <name type="scientific">Xylona heveae (strain CBS 132557 / TC161)</name>
    <dbReference type="NCBI Taxonomy" id="1328760"/>
    <lineage>
        <taxon>Eukaryota</taxon>
        <taxon>Fungi</taxon>
        <taxon>Dikarya</taxon>
        <taxon>Ascomycota</taxon>
        <taxon>Pezizomycotina</taxon>
        <taxon>Xylonomycetes</taxon>
        <taxon>Xylonales</taxon>
        <taxon>Xylonaceae</taxon>
        <taxon>Xylona</taxon>
    </lineage>
</organism>
<dbReference type="InterPro" id="IPR050565">
    <property type="entry name" value="LYPA1-2/EST-like"/>
</dbReference>
<dbReference type="Gene3D" id="3.40.50.1820">
    <property type="entry name" value="alpha/beta hydrolase"/>
    <property type="match status" value="1"/>
</dbReference>
<dbReference type="STRING" id="1328760.A0A165AFX3"/>
<dbReference type="InterPro" id="IPR029058">
    <property type="entry name" value="AB_hydrolase_fold"/>
</dbReference>
<feature type="domain" description="Phospholipase/carboxylesterase/thioesterase" evidence="3">
    <location>
        <begin position="25"/>
        <end position="242"/>
    </location>
</feature>
<keyword evidence="4" id="KW-0378">Hydrolase</keyword>
<dbReference type="OrthoDB" id="437457at2759"/>
<dbReference type="SUPFAM" id="SSF53474">
    <property type="entry name" value="alpha/beta-Hydrolases"/>
    <property type="match status" value="1"/>
</dbReference>
<evidence type="ECO:0000313" key="4">
    <source>
        <dbReference type="EMBL" id="KZF20410.1"/>
    </source>
</evidence>
<evidence type="ECO:0000259" key="3">
    <source>
        <dbReference type="Pfam" id="PF02230"/>
    </source>
</evidence>
<reference evidence="4 5" key="1">
    <citation type="journal article" date="2016" name="Fungal Biol.">
        <title>The genome of Xylona heveae provides a window into fungal endophytism.</title>
        <authorList>
            <person name="Gazis R."/>
            <person name="Kuo A."/>
            <person name="Riley R."/>
            <person name="LaButti K."/>
            <person name="Lipzen A."/>
            <person name="Lin J."/>
            <person name="Amirebrahimi M."/>
            <person name="Hesse C.N."/>
            <person name="Spatafora J.W."/>
            <person name="Henrissat B."/>
            <person name="Hainaut M."/>
            <person name="Grigoriev I.V."/>
            <person name="Hibbett D.S."/>
        </authorList>
    </citation>
    <scope>NUCLEOTIDE SEQUENCE [LARGE SCALE GENOMIC DNA]</scope>
    <source>
        <strain evidence="4 5">TC161</strain>
    </source>
</reference>
<dbReference type="AlphaFoldDB" id="A0A165AFX3"/>
<dbReference type="OMA" id="VMQFFAR"/>
<dbReference type="InParanoid" id="A0A165AFX3"/>